<comment type="caution">
    <text evidence="1">The sequence shown here is derived from an EMBL/GenBank/DDBJ whole genome shotgun (WGS) entry which is preliminary data.</text>
</comment>
<dbReference type="EMBL" id="JACCFW010000001">
    <property type="protein sequence ID" value="NYJ74390.1"/>
    <property type="molecule type" value="Genomic_DNA"/>
</dbReference>
<reference evidence="1 2" key="1">
    <citation type="submission" date="2020-07" db="EMBL/GenBank/DDBJ databases">
        <title>Sequencing the genomes of 1000 actinobacteria strains.</title>
        <authorList>
            <person name="Klenk H.-P."/>
        </authorList>
    </citation>
    <scope>NUCLEOTIDE SEQUENCE [LARGE SCALE GENOMIC DNA]</scope>
    <source>
        <strain evidence="1 2">DSM 29531</strain>
    </source>
</reference>
<dbReference type="Proteomes" id="UP000571817">
    <property type="component" value="Unassembled WGS sequence"/>
</dbReference>
<dbReference type="RefSeq" id="WP_281373859.1">
    <property type="nucleotide sequence ID" value="NZ_JACCFW010000001.1"/>
</dbReference>
<organism evidence="1 2">
    <name type="scientific">Allobranchiibius huperziae</name>
    <dbReference type="NCBI Taxonomy" id="1874116"/>
    <lineage>
        <taxon>Bacteria</taxon>
        <taxon>Bacillati</taxon>
        <taxon>Actinomycetota</taxon>
        <taxon>Actinomycetes</taxon>
        <taxon>Micrococcales</taxon>
        <taxon>Dermacoccaceae</taxon>
        <taxon>Allobranchiibius</taxon>
    </lineage>
</organism>
<evidence type="ECO:0000313" key="2">
    <source>
        <dbReference type="Proteomes" id="UP000571817"/>
    </source>
</evidence>
<dbReference type="AlphaFoldDB" id="A0A853DI30"/>
<keyword evidence="2" id="KW-1185">Reference proteome</keyword>
<name>A0A853DI30_9MICO</name>
<accession>A0A853DI30</accession>
<proteinExistence type="predicted"/>
<evidence type="ECO:0000313" key="1">
    <source>
        <dbReference type="EMBL" id="NYJ74390.1"/>
    </source>
</evidence>
<sequence length="42" mass="4523">MRTAVRGSIRFGEVQGLCAQIATDGETRARIDALSLRMLTAS</sequence>
<protein>
    <submittedName>
        <fullName evidence="1">Uncharacterized protein</fullName>
    </submittedName>
</protein>
<gene>
    <name evidence="1" type="ORF">HNR15_001353</name>
</gene>